<dbReference type="RefSeq" id="WP_085218672.1">
    <property type="nucleotide sequence ID" value="NZ_LT840185.1"/>
</dbReference>
<dbReference type="InterPro" id="IPR050625">
    <property type="entry name" value="ParA/MinD_ATPase"/>
</dbReference>
<dbReference type="InterPro" id="IPR025501">
    <property type="entry name" value="MinD_FleN"/>
</dbReference>
<dbReference type="SUPFAM" id="SSF52540">
    <property type="entry name" value="P-loop containing nucleoside triphosphate hydrolases"/>
    <property type="match status" value="1"/>
</dbReference>
<dbReference type="PANTHER" id="PTHR43384:SF4">
    <property type="entry name" value="CELLULOSE BIOSYNTHESIS PROTEIN BCSQ-RELATED"/>
    <property type="match status" value="1"/>
</dbReference>
<dbReference type="OrthoDB" id="9804460at2"/>
<keyword evidence="1" id="KW-0547">Nucleotide-binding</keyword>
<dbReference type="Pfam" id="PF01656">
    <property type="entry name" value="CbiA"/>
    <property type="match status" value="1"/>
</dbReference>
<evidence type="ECO:0000256" key="1">
    <source>
        <dbReference type="ARBA" id="ARBA00022741"/>
    </source>
</evidence>
<evidence type="ECO:0000256" key="2">
    <source>
        <dbReference type="ARBA" id="ARBA00022840"/>
    </source>
</evidence>
<keyword evidence="5" id="KW-1185">Reference proteome</keyword>
<evidence type="ECO:0000313" key="5">
    <source>
        <dbReference type="Proteomes" id="UP000192934"/>
    </source>
</evidence>
<dbReference type="GO" id="GO:0051782">
    <property type="term" value="P:negative regulation of cell division"/>
    <property type="evidence" value="ECO:0007669"/>
    <property type="project" value="TreeGrafter"/>
</dbReference>
<dbReference type="Gene3D" id="3.40.50.300">
    <property type="entry name" value="P-loop containing nucleotide triphosphate hydrolases"/>
    <property type="match status" value="1"/>
</dbReference>
<dbReference type="CDD" id="cd02038">
    <property type="entry name" value="FlhG-like"/>
    <property type="match status" value="1"/>
</dbReference>
<dbReference type="GO" id="GO:0005829">
    <property type="term" value="C:cytosol"/>
    <property type="evidence" value="ECO:0007669"/>
    <property type="project" value="TreeGrafter"/>
</dbReference>
<dbReference type="STRING" id="941907.SAMN06295910_2039"/>
<dbReference type="GO" id="GO:0009898">
    <property type="term" value="C:cytoplasmic side of plasma membrane"/>
    <property type="evidence" value="ECO:0007669"/>
    <property type="project" value="TreeGrafter"/>
</dbReference>
<evidence type="ECO:0000259" key="3">
    <source>
        <dbReference type="Pfam" id="PF01656"/>
    </source>
</evidence>
<dbReference type="GO" id="GO:0016887">
    <property type="term" value="F:ATP hydrolysis activity"/>
    <property type="evidence" value="ECO:0007669"/>
    <property type="project" value="TreeGrafter"/>
</dbReference>
<dbReference type="EMBL" id="LT840185">
    <property type="protein sequence ID" value="SMF72573.1"/>
    <property type="molecule type" value="Genomic_DNA"/>
</dbReference>
<dbReference type="PANTHER" id="PTHR43384">
    <property type="entry name" value="SEPTUM SITE-DETERMINING PROTEIN MIND HOMOLOG, CHLOROPLASTIC-RELATED"/>
    <property type="match status" value="1"/>
</dbReference>
<keyword evidence="4" id="KW-0966">Cell projection</keyword>
<dbReference type="AlphaFoldDB" id="A0A1X7GNV1"/>
<feature type="domain" description="CobQ/CobB/MinD/ParA nucleotide binding" evidence="3">
    <location>
        <begin position="12"/>
        <end position="227"/>
    </location>
</feature>
<reference evidence="5" key="1">
    <citation type="submission" date="2017-04" db="EMBL/GenBank/DDBJ databases">
        <authorList>
            <person name="Varghese N."/>
            <person name="Submissions S."/>
        </authorList>
    </citation>
    <scope>NUCLEOTIDE SEQUENCE [LARGE SCALE GENOMIC DNA]</scope>
    <source>
        <strain evidence="5">Dd16</strain>
    </source>
</reference>
<dbReference type="GO" id="GO:0005524">
    <property type="term" value="F:ATP binding"/>
    <property type="evidence" value="ECO:0007669"/>
    <property type="project" value="UniProtKB-KW"/>
</dbReference>
<name>A0A1X7GNV1_9SPHN</name>
<keyword evidence="4" id="KW-0969">Cilium</keyword>
<organism evidence="4 5">
    <name type="scientific">Allosphingosinicella indica</name>
    <dbReference type="NCBI Taxonomy" id="941907"/>
    <lineage>
        <taxon>Bacteria</taxon>
        <taxon>Pseudomonadati</taxon>
        <taxon>Pseudomonadota</taxon>
        <taxon>Alphaproteobacteria</taxon>
        <taxon>Sphingomonadales</taxon>
        <taxon>Sphingomonadaceae</taxon>
        <taxon>Allosphingosinicella</taxon>
    </lineage>
</organism>
<accession>A0A1X7GNV1</accession>
<keyword evidence="4" id="KW-0282">Flagellum</keyword>
<dbReference type="Proteomes" id="UP000192934">
    <property type="component" value="Chromosome I"/>
</dbReference>
<dbReference type="InterPro" id="IPR002586">
    <property type="entry name" value="CobQ/CobB/MinD/ParA_Nub-bd_dom"/>
</dbReference>
<keyword evidence="2" id="KW-0067">ATP-binding</keyword>
<dbReference type="InterPro" id="IPR027417">
    <property type="entry name" value="P-loop_NTPase"/>
</dbReference>
<sequence length="274" mass="29473">MNFRRDRNARVICVTSGKGGVGKTNVSVNLATALAAMGRKTMLVDGDVGLANANILLGLNAPTTIADLITRNACMKDVVIEGPSGLCVVPGHSGSGVSLAMPASDRRRLAEAFRPYADRLDHIVVDTASGIHAETLELVADSDTVLLVLNDEPTAFMDAYAMVKVLASDHGCAEIAIVTNMVASDHSGRELFRHFKEVVRRFLRVDLVHLGSVPRDNHVREAVFRKRCLVEAFPGARASVAFNKLARRFVDRVTPPTIGGHRFFGLEEALSGAC</sequence>
<dbReference type="InterPro" id="IPR033875">
    <property type="entry name" value="FlhG"/>
</dbReference>
<gene>
    <name evidence="4" type="ORF">SAMN06295910_2039</name>
</gene>
<protein>
    <submittedName>
        <fullName evidence="4">Flagellar biosynthesis protein FlhG</fullName>
    </submittedName>
</protein>
<evidence type="ECO:0000313" key="4">
    <source>
        <dbReference type="EMBL" id="SMF72573.1"/>
    </source>
</evidence>
<proteinExistence type="predicted"/>
<dbReference type="PIRSF" id="PIRSF003092">
    <property type="entry name" value="MinD"/>
    <property type="match status" value="1"/>
</dbReference>